<organism evidence="21 22">
    <name type="scientific">Desulfolithobacter dissulfuricans</name>
    <dbReference type="NCBI Taxonomy" id="2795293"/>
    <lineage>
        <taxon>Bacteria</taxon>
        <taxon>Pseudomonadati</taxon>
        <taxon>Thermodesulfobacteriota</taxon>
        <taxon>Desulfobulbia</taxon>
        <taxon>Desulfobulbales</taxon>
        <taxon>Desulfobulbaceae</taxon>
        <taxon>Desulfolithobacter</taxon>
    </lineage>
</organism>
<dbReference type="PROSITE" id="PS00893">
    <property type="entry name" value="NUDIX_BOX"/>
    <property type="match status" value="1"/>
</dbReference>
<dbReference type="EC" id="3.6.1.55" evidence="12"/>
<evidence type="ECO:0000256" key="6">
    <source>
        <dbReference type="ARBA" id="ARBA00022763"/>
    </source>
</evidence>
<evidence type="ECO:0000256" key="3">
    <source>
        <dbReference type="ARBA" id="ARBA00022457"/>
    </source>
</evidence>
<evidence type="ECO:0000256" key="2">
    <source>
        <dbReference type="ARBA" id="ARBA00005582"/>
    </source>
</evidence>
<keyword evidence="3" id="KW-0515">Mutator protein</keyword>
<comment type="cofactor">
    <cofactor evidence="1 18">
        <name>Mg(2+)</name>
        <dbReference type="ChEBI" id="CHEBI:18420"/>
    </cofactor>
</comment>
<dbReference type="Proteomes" id="UP001063350">
    <property type="component" value="Chromosome"/>
</dbReference>
<feature type="binding site" evidence="17">
    <location>
        <begin position="38"/>
        <end position="41"/>
    </location>
    <ligand>
        <name>8-oxo-dGTP</name>
        <dbReference type="ChEBI" id="CHEBI:77896"/>
    </ligand>
</feature>
<evidence type="ECO:0000256" key="4">
    <source>
        <dbReference type="ARBA" id="ARBA00022705"/>
    </source>
</evidence>
<dbReference type="GO" id="GO:0008413">
    <property type="term" value="F:8-oxo-7,8-dihydroguanosine triphosphate pyrophosphatase activity"/>
    <property type="evidence" value="ECO:0007669"/>
    <property type="project" value="InterPro"/>
</dbReference>
<dbReference type="InterPro" id="IPR047127">
    <property type="entry name" value="MutT-like"/>
</dbReference>
<dbReference type="GO" id="GO:0044715">
    <property type="term" value="F:8-oxo-dGDP phosphatase activity"/>
    <property type="evidence" value="ECO:0007669"/>
    <property type="project" value="TreeGrafter"/>
</dbReference>
<keyword evidence="5 18" id="KW-0479">Metal-binding</keyword>
<dbReference type="InterPro" id="IPR003561">
    <property type="entry name" value="Mutator_MutT"/>
</dbReference>
<keyword evidence="8 18" id="KW-0460">Magnesium</keyword>
<dbReference type="PROSITE" id="PS51462">
    <property type="entry name" value="NUDIX"/>
    <property type="match status" value="1"/>
</dbReference>
<dbReference type="GO" id="GO:0046872">
    <property type="term" value="F:metal ion binding"/>
    <property type="evidence" value="ECO:0007669"/>
    <property type="project" value="UniProtKB-KW"/>
</dbReference>
<evidence type="ECO:0000256" key="15">
    <source>
        <dbReference type="ARBA" id="ARBA00041979"/>
    </source>
</evidence>
<dbReference type="GO" id="GO:0035539">
    <property type="term" value="F:8-oxo-7,8-dihydrodeoxyguanosine triphosphate pyrophosphatase activity"/>
    <property type="evidence" value="ECO:0007669"/>
    <property type="project" value="UniProtKB-EC"/>
</dbReference>
<name>A0A915XJ44_9BACT</name>
<feature type="domain" description="Nudix hydrolase" evidence="20">
    <location>
        <begin position="6"/>
        <end position="132"/>
    </location>
</feature>
<keyword evidence="9" id="KW-0234">DNA repair</keyword>
<dbReference type="EMBL" id="AP024233">
    <property type="protein sequence ID" value="BCO09895.1"/>
    <property type="molecule type" value="Genomic_DNA"/>
</dbReference>
<evidence type="ECO:0000259" key="20">
    <source>
        <dbReference type="PROSITE" id="PS51462"/>
    </source>
</evidence>
<keyword evidence="7 19" id="KW-0378">Hydrolase</keyword>
<evidence type="ECO:0000256" key="13">
    <source>
        <dbReference type="ARBA" id="ARBA00040794"/>
    </source>
</evidence>
<accession>A0A915XJ44</accession>
<evidence type="ECO:0000256" key="14">
    <source>
        <dbReference type="ARBA" id="ARBA00041592"/>
    </source>
</evidence>
<evidence type="ECO:0000256" key="5">
    <source>
        <dbReference type="ARBA" id="ARBA00022723"/>
    </source>
</evidence>
<dbReference type="GO" id="GO:0006260">
    <property type="term" value="P:DNA replication"/>
    <property type="evidence" value="ECO:0007669"/>
    <property type="project" value="UniProtKB-KW"/>
</dbReference>
<dbReference type="AlphaFoldDB" id="A0A915XJ44"/>
<evidence type="ECO:0000313" key="22">
    <source>
        <dbReference type="Proteomes" id="UP001063350"/>
    </source>
</evidence>
<dbReference type="Gene3D" id="3.90.79.10">
    <property type="entry name" value="Nucleoside Triphosphate Pyrophosphohydrolase"/>
    <property type="match status" value="1"/>
</dbReference>
<evidence type="ECO:0000256" key="11">
    <source>
        <dbReference type="ARBA" id="ARBA00036904"/>
    </source>
</evidence>
<dbReference type="GO" id="GO:0044716">
    <property type="term" value="F:8-oxo-GDP phosphatase activity"/>
    <property type="evidence" value="ECO:0007669"/>
    <property type="project" value="TreeGrafter"/>
</dbReference>
<evidence type="ECO:0000256" key="12">
    <source>
        <dbReference type="ARBA" id="ARBA00038905"/>
    </source>
</evidence>
<dbReference type="PANTHER" id="PTHR47707:SF1">
    <property type="entry name" value="NUDIX HYDROLASE FAMILY PROTEIN"/>
    <property type="match status" value="1"/>
</dbReference>
<evidence type="ECO:0000256" key="18">
    <source>
        <dbReference type="PIRSR" id="PIRSR603561-2"/>
    </source>
</evidence>
<keyword evidence="22" id="KW-1185">Reference proteome</keyword>
<dbReference type="CDD" id="cd03425">
    <property type="entry name" value="NUDIX_MutT_NudA_like"/>
    <property type="match status" value="1"/>
</dbReference>
<sequence>MTQARPKIIDVAAGVFAKDNQVLVARRAKGQHLAGKWEFPGGKIEHGETPEECLCREFKEEFDVTITVGEYVAESIHKYPDKNIRLLAYYVTLISGNFTLKVHDAIKWVEIKHLLQINLAEADIPIAAVLEQQENQPVQP</sequence>
<feature type="binding site" evidence="18">
    <location>
        <position position="61"/>
    </location>
    <ligand>
        <name>Mg(2+)</name>
        <dbReference type="ChEBI" id="CHEBI:18420"/>
    </ligand>
</feature>
<evidence type="ECO:0000256" key="16">
    <source>
        <dbReference type="ARBA" id="ARBA00042798"/>
    </source>
</evidence>
<dbReference type="InterPro" id="IPR000086">
    <property type="entry name" value="NUDIX_hydrolase_dom"/>
</dbReference>
<evidence type="ECO:0000313" key="21">
    <source>
        <dbReference type="EMBL" id="BCO09895.1"/>
    </source>
</evidence>
<dbReference type="SUPFAM" id="SSF55811">
    <property type="entry name" value="Nudix"/>
    <property type="match status" value="1"/>
</dbReference>
<keyword evidence="6" id="KW-0227">DNA damage</keyword>
<dbReference type="KEGG" id="ddu:GF1_22710"/>
<dbReference type="GO" id="GO:0006281">
    <property type="term" value="P:DNA repair"/>
    <property type="evidence" value="ECO:0007669"/>
    <property type="project" value="UniProtKB-KW"/>
</dbReference>
<comment type="catalytic activity">
    <reaction evidence="11">
        <text>8-oxo-GTP + H2O = 8-oxo-GMP + diphosphate + H(+)</text>
        <dbReference type="Rhea" id="RHEA:67616"/>
        <dbReference type="ChEBI" id="CHEBI:15377"/>
        <dbReference type="ChEBI" id="CHEBI:15378"/>
        <dbReference type="ChEBI" id="CHEBI:33019"/>
        <dbReference type="ChEBI" id="CHEBI:143553"/>
        <dbReference type="ChEBI" id="CHEBI:145694"/>
    </reaction>
</comment>
<dbReference type="InterPro" id="IPR020476">
    <property type="entry name" value="Nudix_hydrolase"/>
</dbReference>
<protein>
    <recommendedName>
        <fullName evidence="13">8-oxo-dGTP diphosphatase</fullName>
        <ecNumber evidence="12">3.6.1.55</ecNumber>
    </recommendedName>
    <alternativeName>
        <fullName evidence="16">7,8-dihydro-8-oxoguanine-triphosphatase</fullName>
    </alternativeName>
    <alternativeName>
        <fullName evidence="15">Mutator protein MutT</fullName>
    </alternativeName>
    <alternativeName>
        <fullName evidence="14">dGTP pyrophosphohydrolase</fullName>
    </alternativeName>
</protein>
<dbReference type="InterPro" id="IPR015797">
    <property type="entry name" value="NUDIX_hydrolase-like_dom_sf"/>
</dbReference>
<evidence type="ECO:0000256" key="1">
    <source>
        <dbReference type="ARBA" id="ARBA00001946"/>
    </source>
</evidence>
<keyword evidence="4" id="KW-0235">DNA replication</keyword>
<evidence type="ECO:0000256" key="8">
    <source>
        <dbReference type="ARBA" id="ARBA00022842"/>
    </source>
</evidence>
<dbReference type="RefSeq" id="WP_267926632.1">
    <property type="nucleotide sequence ID" value="NZ_AP024233.1"/>
</dbReference>
<evidence type="ECO:0000256" key="9">
    <source>
        <dbReference type="ARBA" id="ARBA00023204"/>
    </source>
</evidence>
<gene>
    <name evidence="21" type="ORF">GF1_22710</name>
</gene>
<evidence type="ECO:0000256" key="19">
    <source>
        <dbReference type="RuleBase" id="RU003476"/>
    </source>
</evidence>
<feature type="binding site" evidence="17">
    <location>
        <position position="32"/>
    </location>
    <ligand>
        <name>8-oxo-dGTP</name>
        <dbReference type="ChEBI" id="CHEBI:77896"/>
    </ligand>
</feature>
<evidence type="ECO:0000256" key="10">
    <source>
        <dbReference type="ARBA" id="ARBA00035861"/>
    </source>
</evidence>
<feature type="binding site" evidence="17">
    <location>
        <position position="27"/>
    </location>
    <ligand>
        <name>8-oxo-dGTP</name>
        <dbReference type="ChEBI" id="CHEBI:77896"/>
    </ligand>
</feature>
<feature type="binding site" evidence="18">
    <location>
        <position position="41"/>
    </location>
    <ligand>
        <name>Mg(2+)</name>
        <dbReference type="ChEBI" id="CHEBI:18420"/>
    </ligand>
</feature>
<dbReference type="Pfam" id="PF00293">
    <property type="entry name" value="NUDIX"/>
    <property type="match status" value="1"/>
</dbReference>
<evidence type="ECO:0000256" key="7">
    <source>
        <dbReference type="ARBA" id="ARBA00022801"/>
    </source>
</evidence>
<dbReference type="PANTHER" id="PTHR47707">
    <property type="entry name" value="8-OXO-DGTP DIPHOSPHATASE"/>
    <property type="match status" value="1"/>
</dbReference>
<dbReference type="PRINTS" id="PR00502">
    <property type="entry name" value="NUDIXFAMILY"/>
</dbReference>
<proteinExistence type="inferred from homology"/>
<comment type="catalytic activity">
    <reaction evidence="10">
        <text>8-oxo-dGTP + H2O = 8-oxo-dGMP + diphosphate + H(+)</text>
        <dbReference type="Rhea" id="RHEA:31575"/>
        <dbReference type="ChEBI" id="CHEBI:15377"/>
        <dbReference type="ChEBI" id="CHEBI:15378"/>
        <dbReference type="ChEBI" id="CHEBI:33019"/>
        <dbReference type="ChEBI" id="CHEBI:63224"/>
        <dbReference type="ChEBI" id="CHEBI:77896"/>
        <dbReference type="EC" id="3.6.1.55"/>
    </reaction>
</comment>
<dbReference type="NCBIfam" id="TIGR00586">
    <property type="entry name" value="mutt"/>
    <property type="match status" value="1"/>
</dbReference>
<dbReference type="InterPro" id="IPR020084">
    <property type="entry name" value="NUDIX_hydrolase_CS"/>
</dbReference>
<reference evidence="21" key="1">
    <citation type="submission" date="2020-12" db="EMBL/GenBank/DDBJ databases">
        <title>Desulfobium dissulfuricans gen. nov., sp. nov., a novel mesophilic, sulfate-reducing bacterium isolated from a deep-sea hydrothermal vent.</title>
        <authorList>
            <person name="Hashimoto Y."/>
            <person name="Tame A."/>
            <person name="Sawayama S."/>
            <person name="Miyazaki J."/>
            <person name="Takai K."/>
            <person name="Nakagawa S."/>
        </authorList>
    </citation>
    <scope>NUCLEOTIDE SEQUENCE</scope>
    <source>
        <strain evidence="21">GF1</strain>
    </source>
</reference>
<comment type="similarity">
    <text evidence="2 19">Belongs to the Nudix hydrolase family.</text>
</comment>
<evidence type="ECO:0000256" key="17">
    <source>
        <dbReference type="PIRSR" id="PIRSR603561-1"/>
    </source>
</evidence>